<dbReference type="Proteomes" id="UP000267606">
    <property type="component" value="Unassembled WGS sequence"/>
</dbReference>
<evidence type="ECO:0000313" key="1">
    <source>
        <dbReference type="EMBL" id="VDO32727.1"/>
    </source>
</evidence>
<gene>
    <name evidence="1" type="ORF">OFLC_LOCUS2360</name>
</gene>
<dbReference type="WBParaSite" id="OFLC_0000235901-mRNA-1">
    <property type="protein sequence ID" value="OFLC_0000235901-mRNA-1"/>
    <property type="gene ID" value="OFLC_0000235901"/>
</dbReference>
<name>A0A183H4F0_9BILA</name>
<reference evidence="3" key="1">
    <citation type="submission" date="2016-06" db="UniProtKB">
        <authorList>
            <consortium name="WormBaseParasite"/>
        </authorList>
    </citation>
    <scope>IDENTIFICATION</scope>
</reference>
<dbReference type="AlphaFoldDB" id="A0A183H4F0"/>
<reference evidence="1 2" key="2">
    <citation type="submission" date="2018-11" db="EMBL/GenBank/DDBJ databases">
        <authorList>
            <consortium name="Pathogen Informatics"/>
        </authorList>
    </citation>
    <scope>NUCLEOTIDE SEQUENCE [LARGE SCALE GENOMIC DNA]</scope>
</reference>
<dbReference type="EMBL" id="UZAJ01001342">
    <property type="protein sequence ID" value="VDO32727.1"/>
    <property type="molecule type" value="Genomic_DNA"/>
</dbReference>
<protein>
    <submittedName>
        <fullName evidence="3">Protein MIS12 homolog</fullName>
    </submittedName>
</protein>
<keyword evidence="2" id="KW-1185">Reference proteome</keyword>
<sequence length="169" mass="19085">MKVLSSGTNLQDIVIDTATTVTKTATNIINIDNNTLLQELFCEACSTLYNDILNAIDHQTVIKESDILRRRMEIIEQGTELSDALPQLSNLITSKLGTINRAMEHLKLNRRSSVVNAENIAKEECEPTAISELRKWLQVMSEKLSVMEAKFRKVTLVRKELDRLAADQQ</sequence>
<evidence type="ECO:0000313" key="2">
    <source>
        <dbReference type="Proteomes" id="UP000267606"/>
    </source>
</evidence>
<proteinExistence type="predicted"/>
<accession>A0A183H4F0</accession>
<organism evidence="3">
    <name type="scientific">Onchocerca flexuosa</name>
    <dbReference type="NCBI Taxonomy" id="387005"/>
    <lineage>
        <taxon>Eukaryota</taxon>
        <taxon>Metazoa</taxon>
        <taxon>Ecdysozoa</taxon>
        <taxon>Nematoda</taxon>
        <taxon>Chromadorea</taxon>
        <taxon>Rhabditida</taxon>
        <taxon>Spirurina</taxon>
        <taxon>Spiruromorpha</taxon>
        <taxon>Filarioidea</taxon>
        <taxon>Onchocercidae</taxon>
        <taxon>Onchocerca</taxon>
    </lineage>
</organism>
<evidence type="ECO:0000313" key="3">
    <source>
        <dbReference type="WBParaSite" id="OFLC_0000235901-mRNA-1"/>
    </source>
</evidence>